<dbReference type="PANTHER" id="PTHR30572">
    <property type="entry name" value="MEMBRANE COMPONENT OF TRANSPORTER-RELATED"/>
    <property type="match status" value="1"/>
</dbReference>
<name>A0A1U7CTU1_9BACT</name>
<dbReference type="EMBL" id="CP019082">
    <property type="protein sequence ID" value="APW62342.1"/>
    <property type="molecule type" value="Genomic_DNA"/>
</dbReference>
<keyword evidence="10" id="KW-0067">ATP-binding</keyword>
<dbReference type="InterPro" id="IPR025857">
    <property type="entry name" value="MacB_PCD"/>
</dbReference>
<feature type="domain" description="ABC3 transporter permease C-terminal" evidence="8">
    <location>
        <begin position="284"/>
        <end position="396"/>
    </location>
</feature>
<dbReference type="Proteomes" id="UP000186309">
    <property type="component" value="Chromosome"/>
</dbReference>
<feature type="transmembrane region" description="Helical" evidence="7">
    <location>
        <begin position="325"/>
        <end position="355"/>
    </location>
</feature>
<evidence type="ECO:0000256" key="1">
    <source>
        <dbReference type="ARBA" id="ARBA00004651"/>
    </source>
</evidence>
<dbReference type="AlphaFoldDB" id="A0A1U7CTU1"/>
<evidence type="ECO:0000256" key="2">
    <source>
        <dbReference type="ARBA" id="ARBA00022475"/>
    </source>
</evidence>
<comment type="subcellular location">
    <subcellularLocation>
        <location evidence="1">Cell membrane</location>
        <topology evidence="1">Multi-pass membrane protein</topology>
    </subcellularLocation>
</comment>
<dbReference type="PANTHER" id="PTHR30572:SF4">
    <property type="entry name" value="ABC TRANSPORTER PERMEASE YTRF"/>
    <property type="match status" value="1"/>
</dbReference>
<evidence type="ECO:0000259" key="8">
    <source>
        <dbReference type="Pfam" id="PF02687"/>
    </source>
</evidence>
<evidence type="ECO:0000256" key="6">
    <source>
        <dbReference type="ARBA" id="ARBA00038076"/>
    </source>
</evidence>
<dbReference type="Pfam" id="PF12704">
    <property type="entry name" value="MacB_PCD"/>
    <property type="match status" value="1"/>
</dbReference>
<gene>
    <name evidence="10" type="primary">macB_5</name>
    <name evidence="10" type="ORF">BSF38_03881</name>
</gene>
<evidence type="ECO:0000313" key="10">
    <source>
        <dbReference type="EMBL" id="APW62342.1"/>
    </source>
</evidence>
<evidence type="ECO:0000256" key="7">
    <source>
        <dbReference type="SAM" id="Phobius"/>
    </source>
</evidence>
<keyword evidence="11" id="KW-1185">Reference proteome</keyword>
<dbReference type="InterPro" id="IPR050250">
    <property type="entry name" value="Macrolide_Exporter_MacB"/>
</dbReference>
<keyword evidence="2" id="KW-1003">Cell membrane</keyword>
<dbReference type="GO" id="GO:0005524">
    <property type="term" value="F:ATP binding"/>
    <property type="evidence" value="ECO:0007669"/>
    <property type="project" value="UniProtKB-KW"/>
</dbReference>
<sequence length="404" mass="43827">MFMFKNFPIAMEQLWASKSRSLLTMVGMVIAVASTITVVSVVLGFSRYVAEFLKGWGTNAVWVAPERPAGEAGRTLGRAELDIRDVESVKERCEALRLVSPNTRQSAVSVRYGRDEVNAPLEGVSVEYHAIRKFEVETGRPFAVVDIEQSHQVCLVGHEVLRKLSVDEELVGQSLLLDGRRFQVIGILKEKGALIGTSQDDLVLVPYTMALKMYPSQRRKLAFVATATSEDQVPEARAQITNLLRRRHGLEAHQPNDFSIRTQDEILEAFNAISLAATAMLAGIVGISLLVSGIGIMNMMLVSVTERTREIGLRKAVGAGRRDILAQFLAEAVTLSILGGGIGVALGFCLCALASQHPKMVDVVVPWWAVALGFGISAGTGTVFGLLPAVKAALLNPIDALRHE</sequence>
<dbReference type="Pfam" id="PF02687">
    <property type="entry name" value="FtsX"/>
    <property type="match status" value="1"/>
</dbReference>
<dbReference type="EC" id="3.6.3.-" evidence="10"/>
<feature type="transmembrane region" description="Helical" evidence="7">
    <location>
        <begin position="367"/>
        <end position="387"/>
    </location>
</feature>
<accession>A0A1U7CTU1</accession>
<dbReference type="GO" id="GO:0016787">
    <property type="term" value="F:hydrolase activity"/>
    <property type="evidence" value="ECO:0007669"/>
    <property type="project" value="UniProtKB-KW"/>
</dbReference>
<protein>
    <submittedName>
        <fullName evidence="10">Macrolide export ATP-binding/permease protein MacB</fullName>
        <ecNumber evidence="10">3.6.3.-</ecNumber>
    </submittedName>
</protein>
<evidence type="ECO:0000313" key="11">
    <source>
        <dbReference type="Proteomes" id="UP000186309"/>
    </source>
</evidence>
<dbReference type="GO" id="GO:0022857">
    <property type="term" value="F:transmembrane transporter activity"/>
    <property type="evidence" value="ECO:0007669"/>
    <property type="project" value="TreeGrafter"/>
</dbReference>
<evidence type="ECO:0000256" key="5">
    <source>
        <dbReference type="ARBA" id="ARBA00023136"/>
    </source>
</evidence>
<feature type="transmembrane region" description="Helical" evidence="7">
    <location>
        <begin position="21"/>
        <end position="45"/>
    </location>
</feature>
<reference evidence="11" key="1">
    <citation type="submission" date="2016-12" db="EMBL/GenBank/DDBJ databases">
        <title>Comparative genomics of four Isosphaeraceae planctomycetes: a common pool of plasmids and glycoside hydrolase genes.</title>
        <authorList>
            <person name="Ivanova A."/>
        </authorList>
    </citation>
    <scope>NUCLEOTIDE SEQUENCE [LARGE SCALE GENOMIC DNA]</scope>
    <source>
        <strain evidence="11">PX4</strain>
    </source>
</reference>
<dbReference type="RefSeq" id="WP_237170525.1">
    <property type="nucleotide sequence ID" value="NZ_CP019082.1"/>
</dbReference>
<evidence type="ECO:0000256" key="3">
    <source>
        <dbReference type="ARBA" id="ARBA00022692"/>
    </source>
</evidence>
<dbReference type="GO" id="GO:0005886">
    <property type="term" value="C:plasma membrane"/>
    <property type="evidence" value="ECO:0007669"/>
    <property type="project" value="UniProtKB-SubCell"/>
</dbReference>
<comment type="similarity">
    <text evidence="6">Belongs to the ABC-4 integral membrane protein family.</text>
</comment>
<organism evidence="10 11">
    <name type="scientific">Paludisphaera borealis</name>
    <dbReference type="NCBI Taxonomy" id="1387353"/>
    <lineage>
        <taxon>Bacteria</taxon>
        <taxon>Pseudomonadati</taxon>
        <taxon>Planctomycetota</taxon>
        <taxon>Planctomycetia</taxon>
        <taxon>Isosphaerales</taxon>
        <taxon>Isosphaeraceae</taxon>
        <taxon>Paludisphaera</taxon>
    </lineage>
</organism>
<keyword evidence="5 7" id="KW-0472">Membrane</keyword>
<dbReference type="InterPro" id="IPR003838">
    <property type="entry name" value="ABC3_permease_C"/>
</dbReference>
<proteinExistence type="inferred from homology"/>
<feature type="domain" description="MacB-like periplasmic core" evidence="9">
    <location>
        <begin position="21"/>
        <end position="242"/>
    </location>
</feature>
<keyword evidence="10" id="KW-0378">Hydrolase</keyword>
<keyword evidence="3 7" id="KW-0812">Transmembrane</keyword>
<dbReference type="STRING" id="1387353.BSF38_03881"/>
<dbReference type="KEGG" id="pbor:BSF38_03881"/>
<feature type="transmembrane region" description="Helical" evidence="7">
    <location>
        <begin position="280"/>
        <end position="304"/>
    </location>
</feature>
<keyword evidence="10" id="KW-0547">Nucleotide-binding</keyword>
<evidence type="ECO:0000256" key="4">
    <source>
        <dbReference type="ARBA" id="ARBA00022989"/>
    </source>
</evidence>
<keyword evidence="4 7" id="KW-1133">Transmembrane helix</keyword>
<evidence type="ECO:0000259" key="9">
    <source>
        <dbReference type="Pfam" id="PF12704"/>
    </source>
</evidence>